<evidence type="ECO:0000259" key="4">
    <source>
        <dbReference type="Pfam" id="PF00891"/>
    </source>
</evidence>
<dbReference type="SUPFAM" id="SSF53335">
    <property type="entry name" value="S-adenosyl-L-methionine-dependent methyltransferases"/>
    <property type="match status" value="1"/>
</dbReference>
<reference evidence="6" key="2">
    <citation type="journal article" date="2019" name="IMA Fungus">
        <title>Genome sequencing and comparison of five Tilletia species to identify candidate genes for the detection of regulated species infecting wheat.</title>
        <authorList>
            <person name="Nguyen H.D.T."/>
            <person name="Sultana T."/>
            <person name="Kesanakurti P."/>
            <person name="Hambleton S."/>
        </authorList>
    </citation>
    <scope>NUCLEOTIDE SEQUENCE</scope>
    <source>
        <strain evidence="6">DAOMC 236416</strain>
    </source>
</reference>
<dbReference type="InterPro" id="IPR001077">
    <property type="entry name" value="COMT_C"/>
</dbReference>
<dbReference type="InterPro" id="IPR029063">
    <property type="entry name" value="SAM-dependent_MTases_sf"/>
</dbReference>
<feature type="domain" description="O-methyltransferase C-terminal" evidence="4">
    <location>
        <begin position="275"/>
        <end position="406"/>
    </location>
</feature>
<dbReference type="SUPFAM" id="SSF46785">
    <property type="entry name" value="Winged helix' DNA-binding domain"/>
    <property type="match status" value="1"/>
</dbReference>
<evidence type="ECO:0000256" key="1">
    <source>
        <dbReference type="ARBA" id="ARBA00022603"/>
    </source>
</evidence>
<evidence type="ECO:0000313" key="7">
    <source>
        <dbReference type="Proteomes" id="UP000077521"/>
    </source>
</evidence>
<dbReference type="GO" id="GO:0032259">
    <property type="term" value="P:methylation"/>
    <property type="evidence" value="ECO:0007669"/>
    <property type="project" value="UniProtKB-KW"/>
</dbReference>
<dbReference type="PANTHER" id="PTHR43712:SF2">
    <property type="entry name" value="O-METHYLTRANSFERASE CICE"/>
    <property type="match status" value="1"/>
</dbReference>
<keyword evidence="2" id="KW-0808">Transferase</keyword>
<dbReference type="PROSITE" id="PS51683">
    <property type="entry name" value="SAM_OMT_II"/>
    <property type="match status" value="1"/>
</dbReference>
<dbReference type="Gene3D" id="1.10.10.10">
    <property type="entry name" value="Winged helix-like DNA-binding domain superfamily/Winged helix DNA-binding domain"/>
    <property type="match status" value="1"/>
</dbReference>
<dbReference type="InterPro" id="IPR036390">
    <property type="entry name" value="WH_DNA-bd_sf"/>
</dbReference>
<dbReference type="GO" id="GO:0008171">
    <property type="term" value="F:O-methyltransferase activity"/>
    <property type="evidence" value="ECO:0007669"/>
    <property type="project" value="InterPro"/>
</dbReference>
<dbReference type="Pfam" id="PF08100">
    <property type="entry name" value="Dimerisation"/>
    <property type="match status" value="1"/>
</dbReference>
<comment type="caution">
    <text evidence="6">The sequence shown here is derived from an EMBL/GenBank/DDBJ whole genome shotgun (WGS) entry which is preliminary data.</text>
</comment>
<dbReference type="Gene3D" id="3.40.50.150">
    <property type="entry name" value="Vaccinia Virus protein VP39"/>
    <property type="match status" value="1"/>
</dbReference>
<dbReference type="AlphaFoldDB" id="A0A177TF81"/>
<evidence type="ECO:0000256" key="2">
    <source>
        <dbReference type="ARBA" id="ARBA00022679"/>
    </source>
</evidence>
<dbReference type="Proteomes" id="UP000077521">
    <property type="component" value="Unassembled WGS sequence"/>
</dbReference>
<dbReference type="PANTHER" id="PTHR43712">
    <property type="entry name" value="PUTATIVE (AFU_ORTHOLOGUE AFUA_4G14580)-RELATED"/>
    <property type="match status" value="1"/>
</dbReference>
<reference evidence="6" key="1">
    <citation type="submission" date="2016-04" db="EMBL/GenBank/DDBJ databases">
        <authorList>
            <person name="Nguyen H.D."/>
            <person name="Samba Siva P."/>
            <person name="Cullis J."/>
            <person name="Levesque C.A."/>
            <person name="Hambleton S."/>
        </authorList>
    </citation>
    <scope>NUCLEOTIDE SEQUENCE</scope>
    <source>
        <strain evidence="6">DAOMC 236416</strain>
    </source>
</reference>
<dbReference type="InterPro" id="IPR016461">
    <property type="entry name" value="COMT-like"/>
</dbReference>
<evidence type="ECO:0000259" key="5">
    <source>
        <dbReference type="Pfam" id="PF08100"/>
    </source>
</evidence>
<sequence>MAPSIDTSALKAALSSTRTPANGTEFQDLLDLFNSSLSAFRKELSVAGLPDPHFFAAEPHPLDDPLHFPSTDLFNARRQLVGALDMLKALVQDPSVKLMSESAGHHMPAALDFVIQAKVADSLVPAGTEGLTAEQLVEASGLKISAAKLTKVMRYLSNHCIFAEPAEGTFVNTRVSIRLVSDSPTRSYAAFQAAIGLPTAAHLSKTLLDPSTALSDDPLDSACAQAFKFRELGVNNGWEFLAKHQPKALEDFGHTMSSASRAQCAGLLADFPWKTEFGLSTQTTIVDIGGGQGGFMLPLLKTFPHLRGVLQDRPETIEQARLHFKKNLPEVLGTDRLTLMPHDFNTEQPLRGAQYHYVLKAVLHDYPDHLCVKILSSLVPALLESSRVLILDILLSSPSGRDKDGQASDALTNLAASPPFPLPITYGGAGNLAHAIDMEMMSSLNGTERTLDDFKRIFKQAGLTYVRTWPLRSSMAIIEARKA</sequence>
<evidence type="ECO:0000313" key="6">
    <source>
        <dbReference type="EMBL" id="KAE8258746.1"/>
    </source>
</evidence>
<dbReference type="InterPro" id="IPR012967">
    <property type="entry name" value="COMT_dimerisation"/>
</dbReference>
<feature type="domain" description="O-methyltransferase dimerisation" evidence="5">
    <location>
        <begin position="103"/>
        <end position="181"/>
    </location>
</feature>
<name>A0A177TF81_9BASI</name>
<keyword evidence="1" id="KW-0489">Methyltransferase</keyword>
<dbReference type="OrthoDB" id="1606438at2759"/>
<protein>
    <submittedName>
        <fullName evidence="6">Uncharacterized protein</fullName>
    </submittedName>
</protein>
<organism evidence="6 7">
    <name type="scientific">Tilletia indica</name>
    <dbReference type="NCBI Taxonomy" id="43049"/>
    <lineage>
        <taxon>Eukaryota</taxon>
        <taxon>Fungi</taxon>
        <taxon>Dikarya</taxon>
        <taxon>Basidiomycota</taxon>
        <taxon>Ustilaginomycotina</taxon>
        <taxon>Exobasidiomycetes</taxon>
        <taxon>Tilletiales</taxon>
        <taxon>Tilletiaceae</taxon>
        <taxon>Tilletia</taxon>
    </lineage>
</organism>
<gene>
    <name evidence="6" type="ORF">A4X13_0g1470</name>
</gene>
<dbReference type="EMBL" id="LWDF02000058">
    <property type="protein sequence ID" value="KAE8258746.1"/>
    <property type="molecule type" value="Genomic_DNA"/>
</dbReference>
<keyword evidence="3" id="KW-0949">S-adenosyl-L-methionine</keyword>
<dbReference type="InterPro" id="IPR036388">
    <property type="entry name" value="WH-like_DNA-bd_sf"/>
</dbReference>
<accession>A0A177TF81</accession>
<keyword evidence="7" id="KW-1185">Reference proteome</keyword>
<evidence type="ECO:0000256" key="3">
    <source>
        <dbReference type="ARBA" id="ARBA00022691"/>
    </source>
</evidence>
<proteinExistence type="predicted"/>
<dbReference type="Pfam" id="PF00891">
    <property type="entry name" value="Methyltransf_2"/>
    <property type="match status" value="1"/>
</dbReference>